<organism evidence="5 6">
    <name type="scientific">Leucobacter luti</name>
    <dbReference type="NCBI Taxonomy" id="340320"/>
    <lineage>
        <taxon>Bacteria</taxon>
        <taxon>Bacillati</taxon>
        <taxon>Actinomycetota</taxon>
        <taxon>Actinomycetes</taxon>
        <taxon>Micrococcales</taxon>
        <taxon>Microbacteriaceae</taxon>
        <taxon>Leucobacter</taxon>
    </lineage>
</organism>
<evidence type="ECO:0000259" key="4">
    <source>
        <dbReference type="PROSITE" id="PS01124"/>
    </source>
</evidence>
<comment type="caution">
    <text evidence="5">The sequence shown here is derived from an EMBL/GenBank/DDBJ whole genome shotgun (WGS) entry which is preliminary data.</text>
</comment>
<dbReference type="InterPro" id="IPR009057">
    <property type="entry name" value="Homeodomain-like_sf"/>
</dbReference>
<keyword evidence="2 5" id="KW-0238">DNA-binding</keyword>
<evidence type="ECO:0000256" key="3">
    <source>
        <dbReference type="ARBA" id="ARBA00023163"/>
    </source>
</evidence>
<reference evidence="5 6" key="1">
    <citation type="journal article" date="2015" name="Stand. Genomic Sci.">
        <title>Genomic Encyclopedia of Bacterial and Archaeal Type Strains, Phase III: the genomes of soil and plant-associated and newly described type strains.</title>
        <authorList>
            <person name="Whitman W.B."/>
            <person name="Woyke T."/>
            <person name="Klenk H.P."/>
            <person name="Zhou Y."/>
            <person name="Lilburn T.G."/>
            <person name="Beck B.J."/>
            <person name="De Vos P."/>
            <person name="Vandamme P."/>
            <person name="Eisen J.A."/>
            <person name="Garrity G."/>
            <person name="Hugenholtz P."/>
            <person name="Kyrpides N.C."/>
        </authorList>
    </citation>
    <scope>NUCLEOTIDE SEQUENCE [LARGE SCALE GENOMIC DNA]</scope>
    <source>
        <strain evidence="5 6">RF6</strain>
    </source>
</reference>
<dbReference type="PANTHER" id="PTHR46796:SF6">
    <property type="entry name" value="ARAC SUBFAMILY"/>
    <property type="match status" value="1"/>
</dbReference>
<dbReference type="OrthoDB" id="9799345at2"/>
<sequence>MPLPLLTDYPLARAASPGRLRDAVGSLTGYGHAVHGEEPGRPHGVVNGLRAAELSLVYVAYATRVCVVAPPTGHHVVLVVPLGPMRVETTGTAAELTAPFALSASAETRMVPDPDAGALVGAVALEDLTAALRVGYGDERDITIDLAQPRPLPVQGGPALRRAWADYARGPAGDPALLVDRVMIGLAPYTSSGTSAGSSSPPAYLAHAVRHLRRHLAEPVSLAELGTAVGIGARQLQLAFQAHLGCTAQEYLRQARLDRAWALLRDGRGRLAPSIAAVAAEVGIPHCGRFSHYFAARFGVRPSELRE</sequence>
<dbReference type="GO" id="GO:0043565">
    <property type="term" value="F:sequence-specific DNA binding"/>
    <property type="evidence" value="ECO:0007669"/>
    <property type="project" value="InterPro"/>
</dbReference>
<keyword evidence="1" id="KW-0805">Transcription regulation</keyword>
<dbReference type="Gene3D" id="1.10.10.60">
    <property type="entry name" value="Homeodomain-like"/>
    <property type="match status" value="1"/>
</dbReference>
<dbReference type="Proteomes" id="UP000291832">
    <property type="component" value="Unassembled WGS sequence"/>
</dbReference>
<protein>
    <submittedName>
        <fullName evidence="5">AraC-like DNA-binding protein</fullName>
    </submittedName>
</protein>
<evidence type="ECO:0000256" key="1">
    <source>
        <dbReference type="ARBA" id="ARBA00023015"/>
    </source>
</evidence>
<dbReference type="InterPro" id="IPR018060">
    <property type="entry name" value="HTH_AraC"/>
</dbReference>
<dbReference type="GO" id="GO:0003700">
    <property type="term" value="F:DNA-binding transcription factor activity"/>
    <property type="evidence" value="ECO:0007669"/>
    <property type="project" value="InterPro"/>
</dbReference>
<keyword evidence="6" id="KW-1185">Reference proteome</keyword>
<proteinExistence type="predicted"/>
<dbReference type="InterPro" id="IPR050204">
    <property type="entry name" value="AraC_XylS_family_regulators"/>
</dbReference>
<name>A0A4V6MCY3_9MICO</name>
<feature type="domain" description="HTH araC/xylS-type" evidence="4">
    <location>
        <begin position="206"/>
        <end position="307"/>
    </location>
</feature>
<gene>
    <name evidence="5" type="ORF">EV139_1598</name>
</gene>
<dbReference type="PANTHER" id="PTHR46796">
    <property type="entry name" value="HTH-TYPE TRANSCRIPTIONAL ACTIVATOR RHAS-RELATED"/>
    <property type="match status" value="1"/>
</dbReference>
<accession>A0A4V6MCY3</accession>
<dbReference type="AlphaFoldDB" id="A0A4V6MCY3"/>
<keyword evidence="3" id="KW-0804">Transcription</keyword>
<dbReference type="Pfam" id="PF12833">
    <property type="entry name" value="HTH_18"/>
    <property type="match status" value="1"/>
</dbReference>
<dbReference type="PROSITE" id="PS01124">
    <property type="entry name" value="HTH_ARAC_FAMILY_2"/>
    <property type="match status" value="1"/>
</dbReference>
<dbReference type="EMBL" id="SHKI01000004">
    <property type="protein sequence ID" value="RZT66169.1"/>
    <property type="molecule type" value="Genomic_DNA"/>
</dbReference>
<dbReference type="SUPFAM" id="SSF46689">
    <property type="entry name" value="Homeodomain-like"/>
    <property type="match status" value="2"/>
</dbReference>
<evidence type="ECO:0000256" key="2">
    <source>
        <dbReference type="ARBA" id="ARBA00023125"/>
    </source>
</evidence>
<evidence type="ECO:0000313" key="6">
    <source>
        <dbReference type="Proteomes" id="UP000291832"/>
    </source>
</evidence>
<dbReference type="SMART" id="SM00342">
    <property type="entry name" value="HTH_ARAC"/>
    <property type="match status" value="1"/>
</dbReference>
<evidence type="ECO:0000313" key="5">
    <source>
        <dbReference type="EMBL" id="RZT66169.1"/>
    </source>
</evidence>
<dbReference type="RefSeq" id="WP_130453778.1">
    <property type="nucleotide sequence ID" value="NZ_QYAG01000001.1"/>
</dbReference>